<name>A0A5K7Z4N6_9BACT</name>
<sequence length="68" mass="7426">MAEKKFKQVCGCKHCGNEAEMEITCTLEEQKAGDANLEPHVVPKEKGKTRGHAVCSHCGGEADIWLDV</sequence>
<dbReference type="OrthoDB" id="5421813at2"/>
<dbReference type="EMBL" id="AP021875">
    <property type="protein sequence ID" value="BBO75968.1"/>
    <property type="molecule type" value="Genomic_DNA"/>
</dbReference>
<dbReference type="RefSeq" id="WP_155304837.1">
    <property type="nucleotide sequence ID" value="NZ_AP021875.1"/>
</dbReference>
<organism evidence="1 2">
    <name type="scientific">Desulfosarcina widdelii</name>
    <dbReference type="NCBI Taxonomy" id="947919"/>
    <lineage>
        <taxon>Bacteria</taxon>
        <taxon>Pseudomonadati</taxon>
        <taxon>Thermodesulfobacteriota</taxon>
        <taxon>Desulfobacteria</taxon>
        <taxon>Desulfobacterales</taxon>
        <taxon>Desulfosarcinaceae</taxon>
        <taxon>Desulfosarcina</taxon>
    </lineage>
</organism>
<protein>
    <submittedName>
        <fullName evidence="1">Uncharacterized protein</fullName>
    </submittedName>
</protein>
<dbReference type="Proteomes" id="UP000427769">
    <property type="component" value="Chromosome"/>
</dbReference>
<dbReference type="AlphaFoldDB" id="A0A5K7Z4N6"/>
<proteinExistence type="predicted"/>
<dbReference type="KEGG" id="dwd:DSCW_33850"/>
<reference evidence="1 2" key="1">
    <citation type="submission" date="2019-11" db="EMBL/GenBank/DDBJ databases">
        <title>Comparative genomics of hydrocarbon-degrading Desulfosarcina strains.</title>
        <authorList>
            <person name="Watanabe M."/>
            <person name="Kojima H."/>
            <person name="Fukui M."/>
        </authorList>
    </citation>
    <scope>NUCLEOTIDE SEQUENCE [LARGE SCALE GENOMIC DNA]</scope>
    <source>
        <strain evidence="1 2">PP31</strain>
    </source>
</reference>
<evidence type="ECO:0000313" key="2">
    <source>
        <dbReference type="Proteomes" id="UP000427769"/>
    </source>
</evidence>
<accession>A0A5K7Z4N6</accession>
<gene>
    <name evidence="1" type="ORF">DSCW_33850</name>
</gene>
<keyword evidence="2" id="KW-1185">Reference proteome</keyword>
<evidence type="ECO:0000313" key="1">
    <source>
        <dbReference type="EMBL" id="BBO75968.1"/>
    </source>
</evidence>